<name>A0A5K7Z501_9BACT</name>
<dbReference type="RefSeq" id="WP_155304670.1">
    <property type="nucleotide sequence ID" value="NZ_AP021875.1"/>
</dbReference>
<keyword evidence="2" id="KW-1185">Reference proteome</keyword>
<protein>
    <recommendedName>
        <fullName evidence="3">Terminase small subunit</fullName>
    </recommendedName>
</protein>
<gene>
    <name evidence="1" type="ORF">DSCW_31970</name>
</gene>
<dbReference type="EMBL" id="AP021875">
    <property type="protein sequence ID" value="BBO75780.1"/>
    <property type="molecule type" value="Genomic_DNA"/>
</dbReference>
<dbReference type="AlphaFoldDB" id="A0A5K7Z501"/>
<dbReference type="Proteomes" id="UP000427769">
    <property type="component" value="Chromosome"/>
</dbReference>
<dbReference type="OrthoDB" id="5366219at2"/>
<dbReference type="KEGG" id="dwd:DSCW_31970"/>
<evidence type="ECO:0008006" key="3">
    <source>
        <dbReference type="Google" id="ProtNLM"/>
    </source>
</evidence>
<proteinExistence type="predicted"/>
<sequence>MALMNMTEYGRHVGISRQRVSVLIQTGQISAAAITKKGKWTLIDPDMADDDLRRNLDPSKSVAVIPESEMRETIQAAGLGDQDPDYARSRALNEHYKAALKKLEYDAKSGDLIPRSEVEKDAFECARTTRDAMLNIPNRLAAVLSAESDQKKVETILRVEIRNALTALAESL</sequence>
<evidence type="ECO:0000313" key="2">
    <source>
        <dbReference type="Proteomes" id="UP000427769"/>
    </source>
</evidence>
<accession>A0A5K7Z501</accession>
<evidence type="ECO:0000313" key="1">
    <source>
        <dbReference type="EMBL" id="BBO75780.1"/>
    </source>
</evidence>
<organism evidence="1 2">
    <name type="scientific">Desulfosarcina widdelii</name>
    <dbReference type="NCBI Taxonomy" id="947919"/>
    <lineage>
        <taxon>Bacteria</taxon>
        <taxon>Pseudomonadati</taxon>
        <taxon>Thermodesulfobacteriota</taxon>
        <taxon>Desulfobacteria</taxon>
        <taxon>Desulfobacterales</taxon>
        <taxon>Desulfosarcinaceae</taxon>
        <taxon>Desulfosarcina</taxon>
    </lineage>
</organism>
<reference evidence="1 2" key="1">
    <citation type="submission" date="2019-11" db="EMBL/GenBank/DDBJ databases">
        <title>Comparative genomics of hydrocarbon-degrading Desulfosarcina strains.</title>
        <authorList>
            <person name="Watanabe M."/>
            <person name="Kojima H."/>
            <person name="Fukui M."/>
        </authorList>
    </citation>
    <scope>NUCLEOTIDE SEQUENCE [LARGE SCALE GENOMIC DNA]</scope>
    <source>
        <strain evidence="1 2">PP31</strain>
    </source>
</reference>